<dbReference type="EMBL" id="CACSIO010000011">
    <property type="protein sequence ID" value="CAA0104119.1"/>
    <property type="molecule type" value="Genomic_DNA"/>
</dbReference>
<sequence length="117" mass="12586">MSDSAQYPQPHPQFGFKSLLLAIDQLAVDAGALVDLAQEARALNALHAETTDNWFERFGHNGGMPPDLYLGLALMQQWMDSKHTDLAAQLEALQVRVQTLAVAVPSLVASDASGTAQ</sequence>
<reference evidence="1 2" key="1">
    <citation type="submission" date="2019-11" db="EMBL/GenBank/DDBJ databases">
        <authorList>
            <person name="Holert J."/>
        </authorList>
    </citation>
    <scope>NUCLEOTIDE SEQUENCE [LARGE SCALE GENOMIC DNA]</scope>
    <source>
        <strain evidence="1">SB11_3</strain>
    </source>
</reference>
<dbReference type="Proteomes" id="UP000441399">
    <property type="component" value="Unassembled WGS sequence"/>
</dbReference>
<accession>A0A5S9PJE7</accession>
<evidence type="ECO:0000313" key="2">
    <source>
        <dbReference type="Proteomes" id="UP000441399"/>
    </source>
</evidence>
<protein>
    <submittedName>
        <fullName evidence="1">Uncharacterized protein</fullName>
    </submittedName>
</protein>
<organism evidence="1 2">
    <name type="scientific">BD1-7 clade bacterium</name>
    <dbReference type="NCBI Taxonomy" id="2029982"/>
    <lineage>
        <taxon>Bacteria</taxon>
        <taxon>Pseudomonadati</taxon>
        <taxon>Pseudomonadota</taxon>
        <taxon>Gammaproteobacteria</taxon>
        <taxon>Cellvibrionales</taxon>
        <taxon>Spongiibacteraceae</taxon>
        <taxon>BD1-7 clade</taxon>
    </lineage>
</organism>
<proteinExistence type="predicted"/>
<name>A0A5S9PJE7_9GAMM</name>
<gene>
    <name evidence="1" type="ORF">OPDIPICF_04612</name>
</gene>
<evidence type="ECO:0000313" key="1">
    <source>
        <dbReference type="EMBL" id="CAA0104119.1"/>
    </source>
</evidence>
<keyword evidence="2" id="KW-1185">Reference proteome</keyword>
<dbReference type="AlphaFoldDB" id="A0A5S9PJE7"/>